<dbReference type="HOGENOM" id="CLU_263085_0_0_1"/>
<feature type="region of interest" description="Disordered" evidence="3">
    <location>
        <begin position="213"/>
        <end position="522"/>
    </location>
</feature>
<keyword evidence="4" id="KW-0732">Signal</keyword>
<feature type="compositionally biased region" description="Low complexity" evidence="3">
    <location>
        <begin position="39"/>
        <end position="59"/>
    </location>
</feature>
<dbReference type="PANTHER" id="PTHR40289">
    <property type="entry name" value="PROTEIN CBG04714"/>
    <property type="match status" value="1"/>
</dbReference>
<evidence type="ECO:0000259" key="5">
    <source>
        <dbReference type="PROSITE" id="PS50923"/>
    </source>
</evidence>
<dbReference type="STRING" id="31234.E3MU26"/>
<evidence type="ECO:0000313" key="6">
    <source>
        <dbReference type="EMBL" id="EFP09027.1"/>
    </source>
</evidence>
<feature type="domain" description="Sushi" evidence="5">
    <location>
        <begin position="991"/>
        <end position="1059"/>
    </location>
</feature>
<evidence type="ECO:0000256" key="3">
    <source>
        <dbReference type="SAM" id="MobiDB-lite"/>
    </source>
</evidence>
<evidence type="ECO:0000313" key="7">
    <source>
        <dbReference type="Proteomes" id="UP000008281"/>
    </source>
</evidence>
<feature type="compositionally biased region" description="Polar residues" evidence="3">
    <location>
        <begin position="995"/>
        <end position="1007"/>
    </location>
</feature>
<feature type="compositionally biased region" description="Low complexity" evidence="3">
    <location>
        <begin position="851"/>
        <end position="873"/>
    </location>
</feature>
<feature type="region of interest" description="Disordered" evidence="3">
    <location>
        <begin position="913"/>
        <end position="1012"/>
    </location>
</feature>
<dbReference type="InterPro" id="IPR000436">
    <property type="entry name" value="Sushi_SCR_CCP_dom"/>
</dbReference>
<accession>E3MU26</accession>
<dbReference type="AlphaFoldDB" id="E3MU26"/>
<evidence type="ECO:0000256" key="1">
    <source>
        <dbReference type="ARBA" id="ARBA00023157"/>
    </source>
</evidence>
<dbReference type="OrthoDB" id="5877128at2759"/>
<dbReference type="PANTHER" id="PTHR40289:SF1">
    <property type="entry name" value="SUSHI DOMAIN-CONTAINING PROTEIN"/>
    <property type="match status" value="1"/>
</dbReference>
<feature type="compositionally biased region" description="Polar residues" evidence="3">
    <location>
        <begin position="913"/>
        <end position="922"/>
    </location>
</feature>
<dbReference type="InterPro" id="IPR042312">
    <property type="entry name" value="F26C11.3-like"/>
</dbReference>
<feature type="compositionally biased region" description="Low complexity" evidence="3">
    <location>
        <begin position="769"/>
        <end position="786"/>
    </location>
</feature>
<dbReference type="OMA" id="DRFTSDM"/>
<feature type="compositionally biased region" description="Low complexity" evidence="3">
    <location>
        <begin position="928"/>
        <end position="969"/>
    </location>
</feature>
<evidence type="ECO:0000256" key="4">
    <source>
        <dbReference type="SAM" id="SignalP"/>
    </source>
</evidence>
<gene>
    <name evidence="6" type="ORF">CRE_22496</name>
</gene>
<keyword evidence="2" id="KW-0768">Sushi</keyword>
<reference evidence="6" key="1">
    <citation type="submission" date="2007-07" db="EMBL/GenBank/DDBJ databases">
        <title>PCAP assembly of the Caenorhabditis remanei genome.</title>
        <authorList>
            <consortium name="The Caenorhabditis remanei Sequencing Consortium"/>
            <person name="Wilson R.K."/>
        </authorList>
    </citation>
    <scope>NUCLEOTIDE SEQUENCE [LARGE SCALE GENOMIC DNA]</scope>
    <source>
        <strain evidence="6">PB4641</strain>
    </source>
</reference>
<feature type="compositionally biased region" description="Low complexity" evidence="3">
    <location>
        <begin position="656"/>
        <end position="702"/>
    </location>
</feature>
<keyword evidence="1" id="KW-1015">Disulfide bond</keyword>
<feature type="chain" id="PRO_5003176325" description="Sushi domain-containing protein" evidence="4">
    <location>
        <begin position="19"/>
        <end position="1067"/>
    </location>
</feature>
<feature type="region of interest" description="Disordered" evidence="3">
    <location>
        <begin position="769"/>
        <end position="793"/>
    </location>
</feature>
<feature type="signal peptide" evidence="4">
    <location>
        <begin position="1"/>
        <end position="18"/>
    </location>
</feature>
<organism evidence="7">
    <name type="scientific">Caenorhabditis remanei</name>
    <name type="common">Caenorhabditis vulgaris</name>
    <dbReference type="NCBI Taxonomy" id="31234"/>
    <lineage>
        <taxon>Eukaryota</taxon>
        <taxon>Metazoa</taxon>
        <taxon>Ecdysozoa</taxon>
        <taxon>Nematoda</taxon>
        <taxon>Chromadorea</taxon>
        <taxon>Rhabditida</taxon>
        <taxon>Rhabditina</taxon>
        <taxon>Rhabditomorpha</taxon>
        <taxon>Rhabditoidea</taxon>
        <taxon>Rhabditidae</taxon>
        <taxon>Peloderinae</taxon>
        <taxon>Caenorhabditis</taxon>
    </lineage>
</organism>
<name>E3MU26_CAERE</name>
<feature type="region of interest" description="Disordered" evidence="3">
    <location>
        <begin position="833"/>
        <end position="877"/>
    </location>
</feature>
<evidence type="ECO:0000256" key="2">
    <source>
        <dbReference type="PROSITE-ProRule" id="PRU00302"/>
    </source>
</evidence>
<feature type="compositionally biased region" description="Low complexity" evidence="3">
    <location>
        <begin position="276"/>
        <end position="497"/>
    </location>
</feature>
<dbReference type="InParanoid" id="E3MU26"/>
<feature type="compositionally biased region" description="Low complexity" evidence="3">
    <location>
        <begin position="504"/>
        <end position="522"/>
    </location>
</feature>
<feature type="compositionally biased region" description="Low complexity" evidence="3">
    <location>
        <begin position="213"/>
        <end position="267"/>
    </location>
</feature>
<feature type="region of interest" description="Disordered" evidence="3">
    <location>
        <begin position="30"/>
        <end position="62"/>
    </location>
</feature>
<dbReference type="PROSITE" id="PS50923">
    <property type="entry name" value="SUSHI"/>
    <property type="match status" value="1"/>
</dbReference>
<feature type="region of interest" description="Disordered" evidence="3">
    <location>
        <begin position="642"/>
        <end position="702"/>
    </location>
</feature>
<protein>
    <recommendedName>
        <fullName evidence="5">Sushi domain-containing protein</fullName>
    </recommendedName>
</protein>
<dbReference type="Proteomes" id="UP000008281">
    <property type="component" value="Unassembled WGS sequence"/>
</dbReference>
<sequence>MKLLLFMIDLAILAQVFCAESLFESNSKGTFGNAGSKESTTTPSIPTTVPTTSEPSASTGPVSTKTASLNCGPLADTSCCTQEIIECLLDNRIDLSRFSSADGYEVKLEECGCVLTTTSTTTNSETPITPSNSSSCGWLATSFNLDAYTINGGTDFSYNGTCCSDVAVNTLKNENEWGLSINSTYSQWDYLVNLLYCVEGACTDPPRWDNCSKSSTSSSSSTSPQTTTSSKLTTSSGQATISTTISTEGETSETTRTSTTTAASIETGKGDNNDETTTMATTIIGSTSETKTATDVESSSVTTSTQLNSEGTTETGSTGTETTTLTTTTASSGGSTTTSATSTTVSTATSSTPTSATDNPVTASEGSTTTSTSTTTMSTSSSTPTTPHTSFSSGSTDTTETTMTTQTPSTTTMTGSSTAPTSTTTESTTSASTIAGQSTPTTEVSGTTTSHTTSTGLSGVSTTSGTTGTTTGTSGASTSTSATGSTTTTGSGTTTNTDGVYSSTTPMATPEQTTTYNWPTGGTTRILPSGEIILSESLIAYENCTTVLMQLIFNPSTNKTRTESARDANGCKTSTTTLMISTTPMTTPTHSSTAKTTTYNWPTGGTTKILPSGEIILSESLIAYENCTTVLMQLIFNPSTNQTRTETTTDEYGCRTSTSTSSKFSTTPMTTTESGTTKTTTTGKPTTSKTGTTASTSSKTTTYNWPTGGTTRILPSGEIILSESLIAYNNCTTALMQLIYNPKTNKTRTETTSDAEGCKTTTSSVYITTPISGGSTTPSPSDTTTSFQWPTGGTTRMLPSGEIIISESLIAFKNCTTILMQLIYTPRTNTTRTETTADANGCKATSTGAVSGSPGATSPMTTSTTTEAPFTFPDSKTTQILPNGEIILSESLTAYPNCTTVLKQLIFNPATNTTRTKTSSDAQGCKATTPVTVTSSTPIPPTTTFKSSSSGASTTSPVASSTASPVTTTTPPPTTTTSPRRRTRSTTAVPVTCPFPSNLNRQNTNRPTPEEIKESYAVGERIIHICKKYYIQELSKQPLRIYQCGEDGKWIGTLQKCILEPGRKAEL</sequence>
<dbReference type="eggNOG" id="ENOG502S5I0">
    <property type="taxonomic scope" value="Eukaryota"/>
</dbReference>
<proteinExistence type="predicted"/>
<keyword evidence="7" id="KW-1185">Reference proteome</keyword>
<comment type="caution">
    <text evidence="2">Lacks conserved residue(s) required for the propagation of feature annotation.</text>
</comment>
<dbReference type="EMBL" id="DS268478">
    <property type="protein sequence ID" value="EFP09027.1"/>
    <property type="molecule type" value="Genomic_DNA"/>
</dbReference>